<keyword evidence="2" id="KW-1185">Reference proteome</keyword>
<proteinExistence type="predicted"/>
<protein>
    <submittedName>
        <fullName evidence="1">Uncharacterized protein</fullName>
    </submittedName>
</protein>
<feature type="non-terminal residue" evidence="1">
    <location>
        <position position="100"/>
    </location>
</feature>
<dbReference type="Proteomes" id="UP001215280">
    <property type="component" value="Unassembled WGS sequence"/>
</dbReference>
<organism evidence="1 2">
    <name type="scientific">Mycena maculata</name>
    <dbReference type="NCBI Taxonomy" id="230809"/>
    <lineage>
        <taxon>Eukaryota</taxon>
        <taxon>Fungi</taxon>
        <taxon>Dikarya</taxon>
        <taxon>Basidiomycota</taxon>
        <taxon>Agaricomycotina</taxon>
        <taxon>Agaricomycetes</taxon>
        <taxon>Agaricomycetidae</taxon>
        <taxon>Agaricales</taxon>
        <taxon>Marasmiineae</taxon>
        <taxon>Mycenaceae</taxon>
        <taxon>Mycena</taxon>
    </lineage>
</organism>
<dbReference type="AlphaFoldDB" id="A0AAD7HV55"/>
<accession>A0AAD7HV55</accession>
<comment type="caution">
    <text evidence="1">The sequence shown here is derived from an EMBL/GenBank/DDBJ whole genome shotgun (WGS) entry which is preliminary data.</text>
</comment>
<reference evidence="1" key="1">
    <citation type="submission" date="2023-03" db="EMBL/GenBank/DDBJ databases">
        <title>Massive genome expansion in bonnet fungi (Mycena s.s.) driven by repeated elements and novel gene families across ecological guilds.</title>
        <authorList>
            <consortium name="Lawrence Berkeley National Laboratory"/>
            <person name="Harder C.B."/>
            <person name="Miyauchi S."/>
            <person name="Viragh M."/>
            <person name="Kuo A."/>
            <person name="Thoen E."/>
            <person name="Andreopoulos B."/>
            <person name="Lu D."/>
            <person name="Skrede I."/>
            <person name="Drula E."/>
            <person name="Henrissat B."/>
            <person name="Morin E."/>
            <person name="Kohler A."/>
            <person name="Barry K."/>
            <person name="LaButti K."/>
            <person name="Morin E."/>
            <person name="Salamov A."/>
            <person name="Lipzen A."/>
            <person name="Mereny Z."/>
            <person name="Hegedus B."/>
            <person name="Baldrian P."/>
            <person name="Stursova M."/>
            <person name="Weitz H."/>
            <person name="Taylor A."/>
            <person name="Grigoriev I.V."/>
            <person name="Nagy L.G."/>
            <person name="Martin F."/>
            <person name="Kauserud H."/>
        </authorList>
    </citation>
    <scope>NUCLEOTIDE SEQUENCE</scope>
    <source>
        <strain evidence="1">CBHHK188m</strain>
    </source>
</reference>
<sequence length="100" mass="11375">PEGYLFVCPSTHFRTGRTSLRWPECPAFWSLDPTGVERLSTDEATNLGFPPIRFTTEVWGRSWDGGVYSGLHKFHWAKGFDPESQDVAEYLGYPLYQVTG</sequence>
<gene>
    <name evidence="1" type="ORF">DFH07DRAFT_703875</name>
</gene>
<evidence type="ECO:0000313" key="2">
    <source>
        <dbReference type="Proteomes" id="UP001215280"/>
    </source>
</evidence>
<dbReference type="EMBL" id="JARJLG010000201">
    <property type="protein sequence ID" value="KAJ7728939.1"/>
    <property type="molecule type" value="Genomic_DNA"/>
</dbReference>
<evidence type="ECO:0000313" key="1">
    <source>
        <dbReference type="EMBL" id="KAJ7728939.1"/>
    </source>
</evidence>
<name>A0AAD7HV55_9AGAR</name>
<feature type="non-terminal residue" evidence="1">
    <location>
        <position position="1"/>
    </location>
</feature>